<feature type="domain" description="ABC transporter" evidence="5">
    <location>
        <begin position="283"/>
        <end position="508"/>
    </location>
</feature>
<evidence type="ECO:0000313" key="6">
    <source>
        <dbReference type="EMBL" id="RBW52771.1"/>
    </source>
</evidence>
<comment type="catalytic activity">
    <reaction evidence="3">
        <text>ATP + H2O = ADP + phosphate + H(+)</text>
        <dbReference type="Rhea" id="RHEA:13065"/>
        <dbReference type="ChEBI" id="CHEBI:15377"/>
        <dbReference type="ChEBI" id="CHEBI:15378"/>
        <dbReference type="ChEBI" id="CHEBI:30616"/>
        <dbReference type="ChEBI" id="CHEBI:43474"/>
        <dbReference type="ChEBI" id="CHEBI:456216"/>
    </reaction>
</comment>
<dbReference type="InterPro" id="IPR017871">
    <property type="entry name" value="ABC_transporter-like_CS"/>
</dbReference>
<dbReference type="InterPro" id="IPR032524">
    <property type="entry name" value="ABC_tran_C"/>
</dbReference>
<dbReference type="InterPro" id="IPR037118">
    <property type="entry name" value="Val-tRNA_synth_C_sf"/>
</dbReference>
<dbReference type="Pfam" id="PF16326">
    <property type="entry name" value="ABC_tran_CTD"/>
    <property type="match status" value="1"/>
</dbReference>
<sequence>MARIPLLQMSGISLTFGGDPVFSDLDLVVQPGDRVALVGRNGSGKSTLMKVMAGLVEADRGDIVVPPGRSVGYMEQDPDMGDFATLGDYASSGLEPGELYKVERAGEGLKFDPSRAVNTASGGERRRAALAKLMAEAPDLMLLDEPTNHLDIEAIGWLESELKTTRTAYVLISHDRAFLRELTRATLWVDRGMVRRQEKGFEAFEAWRDQIWDEEDTQRHKLNRLIKAEARWAVEGISARRKRNQGRVRALNDLREQRAGQIKRQGAAEFALEAGPKSGRKVIEAEGISKTFGDKQIIRDFDLKVQRGDRVAFVGPNGVGKTTLINILLGQVEPDAGQVRQGTNLEVAVFDQARAQLDPDMSLWDSLTGDPSMRVSGKADQIMVRGNPKHVVGYLKEFLFDERQARAPVRSLSGGEKARLLLAKLMAHSSNLLVMDEPTNDLDVETLDLLQELLDDYDGTVLLVSHDRDFLDRVATTTVAMEGNGTATVYAGGWSDYIAQRTPIEEEKLEKAKTSKPKVKQESKAKAGLSFAEKHRLEKLPSEIERLEAEIAKLEELMADPELYTREPVKFQKATDALVQRQEKLSASEEEWLELEEKAAG</sequence>
<dbReference type="Pfam" id="PF00005">
    <property type="entry name" value="ABC_tran"/>
    <property type="match status" value="2"/>
</dbReference>
<evidence type="ECO:0000256" key="3">
    <source>
        <dbReference type="ARBA" id="ARBA00049360"/>
    </source>
</evidence>
<dbReference type="Gene3D" id="1.10.287.380">
    <property type="entry name" value="Valyl-tRNA synthetase, C-terminal domain"/>
    <property type="match status" value="1"/>
</dbReference>
<dbReference type="EMBL" id="QOCE01000038">
    <property type="protein sequence ID" value="RBW52771.1"/>
    <property type="molecule type" value="Genomic_DNA"/>
</dbReference>
<dbReference type="OrthoDB" id="9808609at2"/>
<dbReference type="PANTHER" id="PTHR42855">
    <property type="entry name" value="ABC TRANSPORTER ATP-BINDING SUBUNIT"/>
    <property type="match status" value="1"/>
</dbReference>
<dbReference type="InterPro" id="IPR051309">
    <property type="entry name" value="ABCF_ATPase"/>
</dbReference>
<dbReference type="Gene3D" id="3.40.50.300">
    <property type="entry name" value="P-loop containing nucleotide triphosphate hydrolases"/>
    <property type="match status" value="2"/>
</dbReference>
<dbReference type="PROSITE" id="PS50893">
    <property type="entry name" value="ABC_TRANSPORTER_2"/>
    <property type="match status" value="2"/>
</dbReference>
<gene>
    <name evidence="6" type="ORF">DS909_16145</name>
</gene>
<dbReference type="InterPro" id="IPR003593">
    <property type="entry name" value="AAA+_ATPase"/>
</dbReference>
<comment type="similarity">
    <text evidence="4">Belongs to the ABC transporter superfamily. ABCF family. Uup subfamily.</text>
</comment>
<dbReference type="AlphaFoldDB" id="A0A366WVH0"/>
<protein>
    <submittedName>
        <fullName evidence="6">ABC transporter ATP-binding protein</fullName>
    </submittedName>
</protein>
<dbReference type="InterPro" id="IPR003439">
    <property type="entry name" value="ABC_transporter-like_ATP-bd"/>
</dbReference>
<dbReference type="GO" id="GO:0016887">
    <property type="term" value="F:ATP hydrolysis activity"/>
    <property type="evidence" value="ECO:0007669"/>
    <property type="project" value="InterPro"/>
</dbReference>
<dbReference type="PROSITE" id="PS00211">
    <property type="entry name" value="ABC_TRANSPORTER_1"/>
    <property type="match status" value="1"/>
</dbReference>
<dbReference type="PANTHER" id="PTHR42855:SF1">
    <property type="entry name" value="ABC TRANSPORTER DOMAIN-CONTAINING PROTEIN"/>
    <property type="match status" value="1"/>
</dbReference>
<dbReference type="SMART" id="SM00382">
    <property type="entry name" value="AAA"/>
    <property type="match status" value="2"/>
</dbReference>
<dbReference type="Proteomes" id="UP000252706">
    <property type="component" value="Unassembled WGS sequence"/>
</dbReference>
<accession>A0A366WVH0</accession>
<evidence type="ECO:0000313" key="7">
    <source>
        <dbReference type="Proteomes" id="UP000252706"/>
    </source>
</evidence>
<dbReference type="SUPFAM" id="SSF52540">
    <property type="entry name" value="P-loop containing nucleoside triphosphate hydrolases"/>
    <property type="match status" value="2"/>
</dbReference>
<name>A0A366WVH0_9RHOB</name>
<dbReference type="GO" id="GO:0003677">
    <property type="term" value="F:DNA binding"/>
    <property type="evidence" value="ECO:0007669"/>
    <property type="project" value="InterPro"/>
</dbReference>
<feature type="domain" description="ABC transporter" evidence="5">
    <location>
        <begin position="7"/>
        <end position="216"/>
    </location>
</feature>
<keyword evidence="1" id="KW-0547">Nucleotide-binding</keyword>
<dbReference type="RefSeq" id="WP_113824487.1">
    <property type="nucleotide sequence ID" value="NZ_QOCE01000038.1"/>
</dbReference>
<evidence type="ECO:0000256" key="1">
    <source>
        <dbReference type="ARBA" id="ARBA00022741"/>
    </source>
</evidence>
<evidence type="ECO:0000256" key="2">
    <source>
        <dbReference type="ARBA" id="ARBA00022840"/>
    </source>
</evidence>
<dbReference type="InterPro" id="IPR027417">
    <property type="entry name" value="P-loop_NTPase"/>
</dbReference>
<dbReference type="CDD" id="cd03221">
    <property type="entry name" value="ABCF_EF-3"/>
    <property type="match status" value="2"/>
</dbReference>
<proteinExistence type="inferred from homology"/>
<dbReference type="FunFam" id="3.40.50.300:FF:000309">
    <property type="entry name" value="ABC transporter ATP-binding protein"/>
    <property type="match status" value="1"/>
</dbReference>
<organism evidence="6 7">
    <name type="scientific">Phaeobacter gallaeciensis</name>
    <dbReference type="NCBI Taxonomy" id="60890"/>
    <lineage>
        <taxon>Bacteria</taxon>
        <taxon>Pseudomonadati</taxon>
        <taxon>Pseudomonadota</taxon>
        <taxon>Alphaproteobacteria</taxon>
        <taxon>Rhodobacterales</taxon>
        <taxon>Roseobacteraceae</taxon>
        <taxon>Phaeobacter</taxon>
    </lineage>
</organism>
<reference evidence="6 7" key="1">
    <citation type="submission" date="2018-07" db="EMBL/GenBank/DDBJ databases">
        <title>Modular assembly of carbohydrate-degrading microbial communities in the ocean.</title>
        <authorList>
            <person name="Enke T.N."/>
            <person name="Datta M.S."/>
            <person name="Schwartzman J.A."/>
            <person name="Cermak N."/>
            <person name="Schmitz D.A."/>
            <person name="Barrere J."/>
            <person name="Cordero O.X."/>
        </authorList>
    </citation>
    <scope>NUCLEOTIDE SEQUENCE [LARGE SCALE GENOMIC DNA]</scope>
    <source>
        <strain evidence="6 7">C3M10</strain>
    </source>
</reference>
<evidence type="ECO:0000256" key="4">
    <source>
        <dbReference type="ARBA" id="ARBA00061478"/>
    </source>
</evidence>
<keyword evidence="2 6" id="KW-0067">ATP-binding</keyword>
<comment type="caution">
    <text evidence="6">The sequence shown here is derived from an EMBL/GenBank/DDBJ whole genome shotgun (WGS) entry which is preliminary data.</text>
</comment>
<evidence type="ECO:0000259" key="5">
    <source>
        <dbReference type="PROSITE" id="PS50893"/>
    </source>
</evidence>
<dbReference type="STRING" id="1423144.Gal_02359"/>
<dbReference type="GO" id="GO:0005524">
    <property type="term" value="F:ATP binding"/>
    <property type="evidence" value="ECO:0007669"/>
    <property type="project" value="UniProtKB-KW"/>
</dbReference>